<reference evidence="1" key="1">
    <citation type="journal article" date="2023" name="Plant J.">
        <title>Genome sequences and population genomics provide insights into the demographic history, inbreeding, and mutation load of two 'living fossil' tree species of Dipteronia.</title>
        <authorList>
            <person name="Feng Y."/>
            <person name="Comes H.P."/>
            <person name="Chen J."/>
            <person name="Zhu S."/>
            <person name="Lu R."/>
            <person name="Zhang X."/>
            <person name="Li P."/>
            <person name="Qiu J."/>
            <person name="Olsen K.M."/>
            <person name="Qiu Y."/>
        </authorList>
    </citation>
    <scope>NUCLEOTIDE SEQUENCE</scope>
    <source>
        <strain evidence="1">NBL</strain>
    </source>
</reference>
<gene>
    <name evidence="1" type="ORF">Dsin_016707</name>
</gene>
<protein>
    <submittedName>
        <fullName evidence="1">Uncharacterized protein</fullName>
    </submittedName>
</protein>
<proteinExistence type="predicted"/>
<evidence type="ECO:0000313" key="2">
    <source>
        <dbReference type="Proteomes" id="UP001281410"/>
    </source>
</evidence>
<organism evidence="1 2">
    <name type="scientific">Dipteronia sinensis</name>
    <dbReference type="NCBI Taxonomy" id="43782"/>
    <lineage>
        <taxon>Eukaryota</taxon>
        <taxon>Viridiplantae</taxon>
        <taxon>Streptophyta</taxon>
        <taxon>Embryophyta</taxon>
        <taxon>Tracheophyta</taxon>
        <taxon>Spermatophyta</taxon>
        <taxon>Magnoliopsida</taxon>
        <taxon>eudicotyledons</taxon>
        <taxon>Gunneridae</taxon>
        <taxon>Pentapetalae</taxon>
        <taxon>rosids</taxon>
        <taxon>malvids</taxon>
        <taxon>Sapindales</taxon>
        <taxon>Sapindaceae</taxon>
        <taxon>Hippocastanoideae</taxon>
        <taxon>Acereae</taxon>
        <taxon>Dipteronia</taxon>
    </lineage>
</organism>
<keyword evidence="2" id="KW-1185">Reference proteome</keyword>
<name>A0AAE0E5R6_9ROSI</name>
<dbReference type="AlphaFoldDB" id="A0AAE0E5R6"/>
<comment type="caution">
    <text evidence="1">The sequence shown here is derived from an EMBL/GenBank/DDBJ whole genome shotgun (WGS) entry which is preliminary data.</text>
</comment>
<evidence type="ECO:0000313" key="1">
    <source>
        <dbReference type="EMBL" id="KAK3212001.1"/>
    </source>
</evidence>
<accession>A0AAE0E5R6</accession>
<sequence>MDAKVEREVGVEDADDIVEEDDERLRPLKCIPAAIKLSREDQEDANAEHTNDVRDAMAEVLKIMEEMEKRLMVKIDEVDSGWRHAFS</sequence>
<dbReference type="EMBL" id="JANJYJ010000005">
    <property type="protein sequence ID" value="KAK3212001.1"/>
    <property type="molecule type" value="Genomic_DNA"/>
</dbReference>
<dbReference type="Proteomes" id="UP001281410">
    <property type="component" value="Unassembled WGS sequence"/>
</dbReference>